<dbReference type="InterPro" id="IPR029063">
    <property type="entry name" value="SAM-dependent_MTases_sf"/>
</dbReference>
<dbReference type="AlphaFoldDB" id="A0A4R6T5Y9"/>
<dbReference type="PANTHER" id="PTHR43861">
    <property type="entry name" value="TRANS-ACONITATE 2-METHYLTRANSFERASE-RELATED"/>
    <property type="match status" value="1"/>
</dbReference>
<dbReference type="CDD" id="cd02440">
    <property type="entry name" value="AdoMet_MTases"/>
    <property type="match status" value="1"/>
</dbReference>
<accession>A0A4R6T5Y9</accession>
<dbReference type="RefSeq" id="WP_133554758.1">
    <property type="nucleotide sequence ID" value="NZ_SNYF01000006.1"/>
</dbReference>
<evidence type="ECO:0000313" key="1">
    <source>
        <dbReference type="EMBL" id="TDQ17072.1"/>
    </source>
</evidence>
<organism evidence="1 2">
    <name type="scientific">Algoriphagus boseongensis</name>
    <dbReference type="NCBI Taxonomy" id="1442587"/>
    <lineage>
        <taxon>Bacteria</taxon>
        <taxon>Pseudomonadati</taxon>
        <taxon>Bacteroidota</taxon>
        <taxon>Cytophagia</taxon>
        <taxon>Cytophagales</taxon>
        <taxon>Cyclobacteriaceae</taxon>
        <taxon>Algoriphagus</taxon>
    </lineage>
</organism>
<gene>
    <name evidence="1" type="ORF">DFQ04_1721</name>
</gene>
<dbReference type="Pfam" id="PF13489">
    <property type="entry name" value="Methyltransf_23"/>
    <property type="match status" value="1"/>
</dbReference>
<dbReference type="GO" id="GO:0008168">
    <property type="term" value="F:methyltransferase activity"/>
    <property type="evidence" value="ECO:0007669"/>
    <property type="project" value="UniProtKB-KW"/>
</dbReference>
<dbReference type="OrthoDB" id="2370471at2"/>
<name>A0A4R6T5Y9_9BACT</name>
<proteinExistence type="predicted"/>
<keyword evidence="1" id="KW-0808">Transferase</keyword>
<comment type="caution">
    <text evidence="1">The sequence shown here is derived from an EMBL/GenBank/DDBJ whole genome shotgun (WGS) entry which is preliminary data.</text>
</comment>
<dbReference type="GO" id="GO:0032259">
    <property type="term" value="P:methylation"/>
    <property type="evidence" value="ECO:0007669"/>
    <property type="project" value="UniProtKB-KW"/>
</dbReference>
<dbReference type="EMBL" id="SNYF01000006">
    <property type="protein sequence ID" value="TDQ17072.1"/>
    <property type="molecule type" value="Genomic_DNA"/>
</dbReference>
<keyword evidence="2" id="KW-1185">Reference proteome</keyword>
<dbReference type="SUPFAM" id="SSF53335">
    <property type="entry name" value="S-adenosyl-L-methionine-dependent methyltransferases"/>
    <property type="match status" value="1"/>
</dbReference>
<keyword evidence="1" id="KW-0489">Methyltransferase</keyword>
<sequence length="297" mass="34422">MSERLNKCPLCKSGHFLNHQEIPDFAVSKESFVICRCTNCNLLFTNPRPGQEEIGPYYEFPEYFSHDDESKSLTQSIYNLVRKRNIKNKIHLIESYVRKGTWLDYGCGTGELLYAAKENNWKVAGIEPNEKARGLANKKLGEKVKESLDEIKKSKSFDVITLFHVLEHIHELRKTVKKLLNRLNSNGYIIIAVPNPESEDAKHYGKYWAGWDVPRHLYHFDKTSINSFKEIFGLNLVDVKPMKFDSYYVSLLSEGYKNKDISTFSKFIKAFTNGYNSNSKGKKNNNYSSNIFIFQKQ</sequence>
<reference evidence="1 2" key="1">
    <citation type="submission" date="2019-03" db="EMBL/GenBank/DDBJ databases">
        <title>Genomic Encyclopedia of Type Strains, Phase III (KMG-III): the genomes of soil and plant-associated and newly described type strains.</title>
        <authorList>
            <person name="Whitman W."/>
        </authorList>
    </citation>
    <scope>NUCLEOTIDE SEQUENCE [LARGE SCALE GENOMIC DNA]</scope>
    <source>
        <strain evidence="1 2">CECT 8446</strain>
    </source>
</reference>
<evidence type="ECO:0000313" key="2">
    <source>
        <dbReference type="Proteomes" id="UP000294535"/>
    </source>
</evidence>
<dbReference type="Gene3D" id="3.40.50.150">
    <property type="entry name" value="Vaccinia Virus protein VP39"/>
    <property type="match status" value="1"/>
</dbReference>
<protein>
    <submittedName>
        <fullName evidence="1">Methyltransferase family protein</fullName>
    </submittedName>
</protein>
<dbReference type="PANTHER" id="PTHR43861:SF6">
    <property type="entry name" value="METHYLTRANSFERASE TYPE 11"/>
    <property type="match status" value="1"/>
</dbReference>
<dbReference type="Proteomes" id="UP000294535">
    <property type="component" value="Unassembled WGS sequence"/>
</dbReference>